<dbReference type="EMBL" id="CP015839">
    <property type="protein sequence ID" value="ANG61403.1"/>
    <property type="molecule type" value="Genomic_DNA"/>
</dbReference>
<dbReference type="Proteomes" id="UP000078070">
    <property type="component" value="Chromosome"/>
</dbReference>
<dbReference type="InterPro" id="IPR036291">
    <property type="entry name" value="NAD(P)-bd_dom_sf"/>
</dbReference>
<keyword evidence="2" id="KW-0560">Oxidoreductase</keyword>
<dbReference type="PRINTS" id="PR00081">
    <property type="entry name" value="GDHRDH"/>
</dbReference>
<protein>
    <submittedName>
        <fullName evidence="4">Oxidoreductase</fullName>
    </submittedName>
</protein>
<keyword evidence="5" id="KW-1185">Reference proteome</keyword>
<dbReference type="Pfam" id="PF13561">
    <property type="entry name" value="adh_short_C2"/>
    <property type="match status" value="1"/>
</dbReference>
<comment type="similarity">
    <text evidence="1">Belongs to the short-chain dehydrogenases/reductases (SDR) family.</text>
</comment>
<dbReference type="RefSeq" id="WP_067377510.1">
    <property type="nucleotide sequence ID" value="NZ_CP015839.1"/>
</dbReference>
<dbReference type="PANTHER" id="PTHR43639:SF1">
    <property type="entry name" value="SHORT-CHAIN DEHYDROGENASE_REDUCTASE FAMILY PROTEIN"/>
    <property type="match status" value="1"/>
</dbReference>
<evidence type="ECO:0000256" key="2">
    <source>
        <dbReference type="ARBA" id="ARBA00023002"/>
    </source>
</evidence>
<sequence length="249" mass="25948">MNLKNKVAIVAGGARDLGKACSLRLAAEGAKVVIGYHGSDQGAEETLREIHAAGGTAIAVKADLTQESGVARLVASSREAFGDAIDVLVFVTGGLVARKTMAQMDLGFWNQVMNLNMTSMFLCTQAVIPHMPEGSTIVTYSSQAARDGGGPGAIAYATAKGAVMSFTRGLAKELGPRIRVNAICAGMFDTTFHDTFTQDEVRSKVSASSLVKREGRPGEAASLTAFLASDESGFMTGNCVDINGGMLFS</sequence>
<dbReference type="SUPFAM" id="SSF51735">
    <property type="entry name" value="NAD(P)-binding Rossmann-fold domains"/>
    <property type="match status" value="1"/>
</dbReference>
<proteinExistence type="inferred from homology"/>
<dbReference type="PANTHER" id="PTHR43639">
    <property type="entry name" value="OXIDOREDUCTASE, SHORT-CHAIN DEHYDROGENASE/REDUCTASE FAMILY (AFU_ORTHOLOGUE AFUA_5G02870)"/>
    <property type="match status" value="1"/>
</dbReference>
<dbReference type="CDD" id="cd05233">
    <property type="entry name" value="SDR_c"/>
    <property type="match status" value="1"/>
</dbReference>
<dbReference type="KEGG" id="mars:A8C75_02245"/>
<feature type="domain" description="Ketoreductase" evidence="3">
    <location>
        <begin position="6"/>
        <end position="191"/>
    </location>
</feature>
<dbReference type="Gene3D" id="3.40.50.720">
    <property type="entry name" value="NAD(P)-binding Rossmann-like Domain"/>
    <property type="match status" value="1"/>
</dbReference>
<dbReference type="AlphaFoldDB" id="A0A1A9EV39"/>
<gene>
    <name evidence="4" type="ORF">A8C75_02245</name>
</gene>
<dbReference type="InterPro" id="IPR002347">
    <property type="entry name" value="SDR_fam"/>
</dbReference>
<name>A0A1A9EV39_9GAMM</name>
<evidence type="ECO:0000313" key="5">
    <source>
        <dbReference type="Proteomes" id="UP000078070"/>
    </source>
</evidence>
<evidence type="ECO:0000313" key="4">
    <source>
        <dbReference type="EMBL" id="ANG61403.1"/>
    </source>
</evidence>
<evidence type="ECO:0000256" key="1">
    <source>
        <dbReference type="ARBA" id="ARBA00006484"/>
    </source>
</evidence>
<dbReference type="SMART" id="SM00822">
    <property type="entry name" value="PKS_KR"/>
    <property type="match status" value="1"/>
</dbReference>
<reference evidence="5" key="1">
    <citation type="submission" date="2016-05" db="EMBL/GenBank/DDBJ databases">
        <authorList>
            <person name="Baek K."/>
            <person name="Yang S.-J."/>
        </authorList>
    </citation>
    <scope>NUCLEOTIDE SEQUENCE [LARGE SCALE GENOMIC DNA]</scope>
    <source>
        <strain evidence="5">ST58-10</strain>
    </source>
</reference>
<dbReference type="InterPro" id="IPR057326">
    <property type="entry name" value="KR_dom"/>
</dbReference>
<evidence type="ECO:0000259" key="3">
    <source>
        <dbReference type="SMART" id="SM00822"/>
    </source>
</evidence>
<dbReference type="OrthoDB" id="9794138at2"/>
<accession>A0A1A9EV39</accession>
<dbReference type="STRING" id="1821621.A8C75_02245"/>
<dbReference type="GO" id="GO:0016491">
    <property type="term" value="F:oxidoreductase activity"/>
    <property type="evidence" value="ECO:0007669"/>
    <property type="project" value="UniProtKB-KW"/>
</dbReference>
<organism evidence="4 5">
    <name type="scientific">Marinobacterium aestuarii</name>
    <dbReference type="NCBI Taxonomy" id="1821621"/>
    <lineage>
        <taxon>Bacteria</taxon>
        <taxon>Pseudomonadati</taxon>
        <taxon>Pseudomonadota</taxon>
        <taxon>Gammaproteobacteria</taxon>
        <taxon>Oceanospirillales</taxon>
        <taxon>Oceanospirillaceae</taxon>
        <taxon>Marinobacterium</taxon>
    </lineage>
</organism>
<dbReference type="FunFam" id="3.40.50.720:FF:000084">
    <property type="entry name" value="Short-chain dehydrogenase reductase"/>
    <property type="match status" value="1"/>
</dbReference>
<reference evidence="4 5" key="2">
    <citation type="journal article" date="2018" name="Int. J. Syst. Evol. Microbiol.">
        <title>Marinobacterium aestuarii sp. nov., a benzene-degrading marine bacterium isolated from estuary sediment.</title>
        <authorList>
            <person name="Bae S.S."/>
            <person name="Jung J."/>
            <person name="Chung D."/>
            <person name="Baek K."/>
        </authorList>
    </citation>
    <scope>NUCLEOTIDE SEQUENCE [LARGE SCALE GENOMIC DNA]</scope>
    <source>
        <strain evidence="4 5">ST58-10</strain>
    </source>
</reference>